<feature type="transmembrane region" description="Helical" evidence="2">
    <location>
        <begin position="20"/>
        <end position="40"/>
    </location>
</feature>
<accession>A0A225SXF5</accession>
<comment type="caution">
    <text evidence="3">The sequence shown here is derived from an EMBL/GenBank/DDBJ whole genome shotgun (WGS) entry which is preliminary data.</text>
</comment>
<keyword evidence="2" id="KW-0472">Membrane</keyword>
<feature type="region of interest" description="Disordered" evidence="1">
    <location>
        <begin position="112"/>
        <end position="141"/>
    </location>
</feature>
<dbReference type="EMBL" id="NJGV01000004">
    <property type="protein sequence ID" value="OWY35888.1"/>
    <property type="molecule type" value="Genomic_DNA"/>
</dbReference>
<dbReference type="InterPro" id="IPR036737">
    <property type="entry name" value="OmpA-like_sf"/>
</dbReference>
<dbReference type="Proteomes" id="UP000214747">
    <property type="component" value="Unassembled WGS sequence"/>
</dbReference>
<dbReference type="AlphaFoldDB" id="A0A225SXF5"/>
<organism evidence="3 4">
    <name type="scientific">Herbaspirillum aquaticum</name>
    <dbReference type="NCBI Taxonomy" id="568783"/>
    <lineage>
        <taxon>Bacteria</taxon>
        <taxon>Pseudomonadati</taxon>
        <taxon>Pseudomonadota</taxon>
        <taxon>Betaproteobacteria</taxon>
        <taxon>Burkholderiales</taxon>
        <taxon>Oxalobacteraceae</taxon>
        <taxon>Herbaspirillum</taxon>
    </lineage>
</organism>
<evidence type="ECO:0000256" key="1">
    <source>
        <dbReference type="SAM" id="MobiDB-lite"/>
    </source>
</evidence>
<feature type="compositionally biased region" description="Polar residues" evidence="1">
    <location>
        <begin position="70"/>
        <end position="83"/>
    </location>
</feature>
<sequence length="258" mass="27890">MMEGGKEQNFWPGFVDALSNVVLVMIFVVVVFVVTLFYYSQKLAQMKVSKLISQGQVQVVGESKAKKTDTIATADNTSTNSAETPGEREKAQEIEQLKREVASLKAKLAAPPLQSDNGSLRSAAAPSSPNAIQVKTEPNDKEVAPGLRIDANEKAVTLNFDADSTQLNDEGSKALDKSIGDWVRRAKSSQGKIVVTGVIGSGAYSESRRRAYYRTVAVRNYLIDAGVDKERVTSRVATDENGSGNDARVIVQYQASAK</sequence>
<gene>
    <name evidence="3" type="ORF">CEJ45_05675</name>
</gene>
<protein>
    <submittedName>
        <fullName evidence="3">Cell envelope biogenesis protein OmpA</fullName>
    </submittedName>
</protein>
<feature type="compositionally biased region" description="Polar residues" evidence="1">
    <location>
        <begin position="114"/>
        <end position="133"/>
    </location>
</feature>
<keyword evidence="2" id="KW-1133">Transmembrane helix</keyword>
<evidence type="ECO:0000313" key="4">
    <source>
        <dbReference type="Proteomes" id="UP000214747"/>
    </source>
</evidence>
<dbReference type="SUPFAM" id="SSF103088">
    <property type="entry name" value="OmpA-like"/>
    <property type="match status" value="1"/>
</dbReference>
<evidence type="ECO:0000313" key="3">
    <source>
        <dbReference type="EMBL" id="OWY35888.1"/>
    </source>
</evidence>
<reference evidence="3 4" key="1">
    <citation type="journal article" date="2010" name="Int. J. Syst. Evol. Microbiol.">
        <title>Reclassification of Herbaspirillum putei as a later heterotypic synonym of Herbaspirillum huttiense, with the description of H. huttiense subsp. huttiense subsp. nov. and H. huttiense subsp. putei subsp. nov., comb. nov., and description of Herbaspirillum aquaticum sp. nov.</title>
        <authorList>
            <person name="Dobritsa A.P."/>
            <person name="Reddy M.C."/>
            <person name="Samadpour M."/>
        </authorList>
    </citation>
    <scope>NUCLEOTIDE SEQUENCE [LARGE SCALE GENOMIC DNA]</scope>
    <source>
        <strain evidence="3 4">IEH 4430</strain>
    </source>
</reference>
<name>A0A225SXF5_9BURK</name>
<feature type="region of interest" description="Disordered" evidence="1">
    <location>
        <begin position="64"/>
        <end position="89"/>
    </location>
</feature>
<dbReference type="Gene3D" id="3.30.1330.60">
    <property type="entry name" value="OmpA-like domain"/>
    <property type="match status" value="1"/>
</dbReference>
<evidence type="ECO:0000256" key="2">
    <source>
        <dbReference type="SAM" id="Phobius"/>
    </source>
</evidence>
<proteinExistence type="predicted"/>
<keyword evidence="4" id="KW-1185">Reference proteome</keyword>
<keyword evidence="2" id="KW-0812">Transmembrane</keyword>